<dbReference type="STRING" id="1122125.GCA_000423185_01732"/>
<dbReference type="GO" id="GO:0106300">
    <property type="term" value="P:protein-DNA covalent cross-linking repair"/>
    <property type="evidence" value="ECO:0007669"/>
    <property type="project" value="InterPro"/>
</dbReference>
<organism evidence="10 11">
    <name type="scientific">Inquilinus limosus</name>
    <dbReference type="NCBI Taxonomy" id="171674"/>
    <lineage>
        <taxon>Bacteria</taxon>
        <taxon>Pseudomonadati</taxon>
        <taxon>Pseudomonadota</taxon>
        <taxon>Alphaproteobacteria</taxon>
        <taxon>Rhodospirillales</taxon>
        <taxon>Rhodospirillaceae</taxon>
        <taxon>Inquilinus</taxon>
    </lineage>
</organism>
<keyword evidence="11" id="KW-1185">Reference proteome</keyword>
<dbReference type="InterPro" id="IPR003738">
    <property type="entry name" value="SRAP"/>
</dbReference>
<dbReference type="Proteomes" id="UP000196655">
    <property type="component" value="Unassembled WGS sequence"/>
</dbReference>
<evidence type="ECO:0000256" key="6">
    <source>
        <dbReference type="ARBA" id="ARBA00023125"/>
    </source>
</evidence>
<evidence type="ECO:0000256" key="3">
    <source>
        <dbReference type="ARBA" id="ARBA00022763"/>
    </source>
</evidence>
<evidence type="ECO:0000256" key="8">
    <source>
        <dbReference type="RuleBase" id="RU364100"/>
    </source>
</evidence>
<dbReference type="PANTHER" id="PTHR13604">
    <property type="entry name" value="DC12-RELATED"/>
    <property type="match status" value="1"/>
</dbReference>
<evidence type="ECO:0000256" key="5">
    <source>
        <dbReference type="ARBA" id="ARBA00023124"/>
    </source>
</evidence>
<dbReference type="SUPFAM" id="SSF143081">
    <property type="entry name" value="BB1717-like"/>
    <property type="match status" value="1"/>
</dbReference>
<keyword evidence="4 8" id="KW-0378">Hydrolase</keyword>
<dbReference type="GO" id="GO:0016829">
    <property type="term" value="F:lyase activity"/>
    <property type="evidence" value="ECO:0007669"/>
    <property type="project" value="UniProtKB-KW"/>
</dbReference>
<keyword evidence="6" id="KW-0238">DNA-binding</keyword>
<evidence type="ECO:0000256" key="2">
    <source>
        <dbReference type="ARBA" id="ARBA00022670"/>
    </source>
</evidence>
<keyword evidence="7" id="KW-0456">Lyase</keyword>
<protein>
    <recommendedName>
        <fullName evidence="8">Abasic site processing protein</fullName>
        <ecNumber evidence="8">3.4.-.-</ecNumber>
    </recommendedName>
</protein>
<comment type="caution">
    <text evidence="10">The sequence shown here is derived from an EMBL/GenBank/DDBJ whole genome shotgun (WGS) entry which is preliminary data.</text>
</comment>
<proteinExistence type="inferred from homology"/>
<keyword evidence="3" id="KW-0227">DNA damage</keyword>
<dbReference type="PANTHER" id="PTHR13604:SF0">
    <property type="entry name" value="ABASIC SITE PROCESSING PROTEIN HMCES"/>
    <property type="match status" value="1"/>
</dbReference>
<gene>
    <name evidence="10" type="ORF">BWR60_13855</name>
</gene>
<keyword evidence="5" id="KW-0190">Covalent protein-DNA linkage</keyword>
<accession>A0A211ZMV1</accession>
<dbReference type="InterPro" id="IPR036590">
    <property type="entry name" value="SRAP-like"/>
</dbReference>
<evidence type="ECO:0000256" key="4">
    <source>
        <dbReference type="ARBA" id="ARBA00022801"/>
    </source>
</evidence>
<dbReference type="GO" id="GO:0003697">
    <property type="term" value="F:single-stranded DNA binding"/>
    <property type="evidence" value="ECO:0007669"/>
    <property type="project" value="InterPro"/>
</dbReference>
<evidence type="ECO:0000313" key="11">
    <source>
        <dbReference type="Proteomes" id="UP000196655"/>
    </source>
</evidence>
<dbReference type="GO" id="GO:0008233">
    <property type="term" value="F:peptidase activity"/>
    <property type="evidence" value="ECO:0007669"/>
    <property type="project" value="UniProtKB-KW"/>
</dbReference>
<dbReference type="OrthoDB" id="9782620at2"/>
<dbReference type="GO" id="GO:0006508">
    <property type="term" value="P:proteolysis"/>
    <property type="evidence" value="ECO:0007669"/>
    <property type="project" value="UniProtKB-KW"/>
</dbReference>
<name>A0A211ZMV1_9PROT</name>
<evidence type="ECO:0000256" key="7">
    <source>
        <dbReference type="ARBA" id="ARBA00023239"/>
    </source>
</evidence>
<sequence>MCGRFVQKVPAQELVEVFGAEGPVPNIPARYNAAPTQDIAVVRFNPKAGRRSIDPLRWGLVPSWEADLKGGAKLINARSETLAQKRSFAKAFQARRCLVPVDGFYEWAPDRTPHFVRRIDGTPMVFAGLWEGWKDPQSEEWVRTFTIVTADAVERLRPIHHRMPVMLAPEQWPAWLGETPSSPAQLRALLAPPADLPIEAYPVSTRVNAVRNDDPTLMVRALVGPQGPDMNADNSAASPGSAISRGTLF</sequence>
<dbReference type="AlphaFoldDB" id="A0A211ZMV1"/>
<reference evidence="11" key="1">
    <citation type="submission" date="2017-05" db="EMBL/GenBank/DDBJ databases">
        <authorList>
            <person name="Macchi M."/>
            <person name="Festa S."/>
            <person name="Coppotelli B.M."/>
            <person name="Morelli I.S."/>
        </authorList>
    </citation>
    <scope>NUCLEOTIDE SEQUENCE [LARGE SCALE GENOMIC DNA]</scope>
    <source>
        <strain evidence="11">I</strain>
    </source>
</reference>
<dbReference type="RefSeq" id="WP_088151619.1">
    <property type="nucleotide sequence ID" value="NZ_NHON01000022.1"/>
</dbReference>
<dbReference type="Pfam" id="PF02586">
    <property type="entry name" value="SRAP"/>
    <property type="match status" value="1"/>
</dbReference>
<evidence type="ECO:0000256" key="1">
    <source>
        <dbReference type="ARBA" id="ARBA00008136"/>
    </source>
</evidence>
<keyword evidence="2 8" id="KW-0645">Protease</keyword>
<comment type="similarity">
    <text evidence="1 8">Belongs to the SOS response-associated peptidase family.</text>
</comment>
<dbReference type="Gene3D" id="3.90.1680.10">
    <property type="entry name" value="SOS response associated peptidase-like"/>
    <property type="match status" value="1"/>
</dbReference>
<evidence type="ECO:0000256" key="9">
    <source>
        <dbReference type="SAM" id="MobiDB-lite"/>
    </source>
</evidence>
<dbReference type="EC" id="3.4.-.-" evidence="8"/>
<feature type="region of interest" description="Disordered" evidence="9">
    <location>
        <begin position="226"/>
        <end position="249"/>
    </location>
</feature>
<dbReference type="EMBL" id="NHON01000022">
    <property type="protein sequence ID" value="OWJ66579.1"/>
    <property type="molecule type" value="Genomic_DNA"/>
</dbReference>
<evidence type="ECO:0000313" key="10">
    <source>
        <dbReference type="EMBL" id="OWJ66579.1"/>
    </source>
</evidence>